<sequence length="333" mass="38050">MINRIDINLLVVLNKLLEEKHVSNTAFSLNMSQPKVSRSLQKLRELFGDELLVRTSNGYELTPKAVNIQSNVSHVLHNLNSLFQTDTFIPAESDDKIRLYALPSTSNLVIPDVVAKANQLAPNMVLDINSTAKDHFAALLSGDIHFAISTTTPKSGEQDLYRIPLFNWDHCLLMREDHPLAQQELTVNNLLDYQYGHISVNNTCKYSFENQFSELGLLTGQRQFKTVIQLTDFVSAAGIAEKTDILFYVPHRLAEQACIGRKLITRNVPETLNYPSESVYLYWHKRYHSDPMCIWFRSLFKKPTESEPLTVEPQWNDIKSDHHFIYSSKIANA</sequence>
<dbReference type="Proteomes" id="UP000597206">
    <property type="component" value="Unassembled WGS sequence"/>
</dbReference>
<comment type="similarity">
    <text evidence="1">Belongs to the LysR transcriptional regulatory family.</text>
</comment>
<evidence type="ECO:0000256" key="1">
    <source>
        <dbReference type="ARBA" id="ARBA00009437"/>
    </source>
</evidence>
<evidence type="ECO:0000259" key="5">
    <source>
        <dbReference type="PROSITE" id="PS50931"/>
    </source>
</evidence>
<proteinExistence type="inferred from homology"/>
<evidence type="ECO:0000313" key="6">
    <source>
        <dbReference type="EMBL" id="MBF9000619.1"/>
    </source>
</evidence>
<evidence type="ECO:0000256" key="2">
    <source>
        <dbReference type="ARBA" id="ARBA00023015"/>
    </source>
</evidence>
<dbReference type="EMBL" id="JADPMR010000001">
    <property type="protein sequence ID" value="MBF9000619.1"/>
    <property type="molecule type" value="Genomic_DNA"/>
</dbReference>
<dbReference type="Pfam" id="PF00126">
    <property type="entry name" value="HTH_1"/>
    <property type="match status" value="1"/>
</dbReference>
<dbReference type="PROSITE" id="PS50931">
    <property type="entry name" value="HTH_LYSR"/>
    <property type="match status" value="1"/>
</dbReference>
<keyword evidence="2" id="KW-0805">Transcription regulation</keyword>
<dbReference type="InterPro" id="IPR000847">
    <property type="entry name" value="LysR_HTH_N"/>
</dbReference>
<evidence type="ECO:0000256" key="4">
    <source>
        <dbReference type="ARBA" id="ARBA00023163"/>
    </source>
</evidence>
<dbReference type="PANTHER" id="PTHR30118:SF15">
    <property type="entry name" value="TRANSCRIPTIONAL REGULATORY PROTEIN"/>
    <property type="match status" value="1"/>
</dbReference>
<keyword evidence="7" id="KW-1185">Reference proteome</keyword>
<dbReference type="InterPro" id="IPR005119">
    <property type="entry name" value="LysR_subst-bd"/>
</dbReference>
<dbReference type="Pfam" id="PF03466">
    <property type="entry name" value="LysR_substrate"/>
    <property type="match status" value="1"/>
</dbReference>
<dbReference type="Gene3D" id="3.40.190.10">
    <property type="entry name" value="Periplasmic binding protein-like II"/>
    <property type="match status" value="2"/>
</dbReference>
<dbReference type="InterPro" id="IPR050389">
    <property type="entry name" value="LysR-type_TF"/>
</dbReference>
<dbReference type="InterPro" id="IPR036390">
    <property type="entry name" value="WH_DNA-bd_sf"/>
</dbReference>
<dbReference type="RefSeq" id="WP_196123227.1">
    <property type="nucleotide sequence ID" value="NZ_JADPMR010000001.1"/>
</dbReference>
<name>A0ABS0GDY6_9VIBR</name>
<dbReference type="SUPFAM" id="SSF53850">
    <property type="entry name" value="Periplasmic binding protein-like II"/>
    <property type="match status" value="1"/>
</dbReference>
<accession>A0ABS0GDY6</accession>
<dbReference type="SUPFAM" id="SSF46785">
    <property type="entry name" value="Winged helix' DNA-binding domain"/>
    <property type="match status" value="1"/>
</dbReference>
<dbReference type="CDD" id="cd08417">
    <property type="entry name" value="PBP2_Nitroaromatics_like"/>
    <property type="match status" value="1"/>
</dbReference>
<dbReference type="Gene3D" id="1.10.10.10">
    <property type="entry name" value="Winged helix-like DNA-binding domain superfamily/Winged helix DNA-binding domain"/>
    <property type="match status" value="1"/>
</dbReference>
<dbReference type="PRINTS" id="PR00039">
    <property type="entry name" value="HTHLYSR"/>
</dbReference>
<reference evidence="6 7" key="1">
    <citation type="submission" date="2020-11" db="EMBL/GenBank/DDBJ databases">
        <title>Vibrio nitrifigilis sp. nov., a marine nitrogen-fixing bacterium isolated from the lagoon sediment of an islet inside an atoll.</title>
        <authorList>
            <person name="Wang L.-T."/>
            <person name="Shieh W.Y."/>
        </authorList>
    </citation>
    <scope>NUCLEOTIDE SEQUENCE [LARGE SCALE GENOMIC DNA]</scope>
    <source>
        <strain evidence="6 7">NFV-1</strain>
    </source>
</reference>
<gene>
    <name evidence="6" type="ORF">I1A42_08595</name>
</gene>
<keyword evidence="3" id="KW-0238">DNA-binding</keyword>
<protein>
    <submittedName>
        <fullName evidence="6">LysR family transcriptional regulator</fullName>
    </submittedName>
</protein>
<evidence type="ECO:0000313" key="7">
    <source>
        <dbReference type="Proteomes" id="UP000597206"/>
    </source>
</evidence>
<dbReference type="InterPro" id="IPR037402">
    <property type="entry name" value="YidZ_PBP2"/>
</dbReference>
<organism evidence="6 7">
    <name type="scientific">Vibrio nitrifigilis</name>
    <dbReference type="NCBI Taxonomy" id="2789781"/>
    <lineage>
        <taxon>Bacteria</taxon>
        <taxon>Pseudomonadati</taxon>
        <taxon>Pseudomonadota</taxon>
        <taxon>Gammaproteobacteria</taxon>
        <taxon>Vibrionales</taxon>
        <taxon>Vibrionaceae</taxon>
        <taxon>Vibrio</taxon>
    </lineage>
</organism>
<dbReference type="InterPro" id="IPR036388">
    <property type="entry name" value="WH-like_DNA-bd_sf"/>
</dbReference>
<comment type="caution">
    <text evidence="6">The sequence shown here is derived from an EMBL/GenBank/DDBJ whole genome shotgun (WGS) entry which is preliminary data.</text>
</comment>
<feature type="domain" description="HTH lysR-type" evidence="5">
    <location>
        <begin position="5"/>
        <end position="62"/>
    </location>
</feature>
<dbReference type="PANTHER" id="PTHR30118">
    <property type="entry name" value="HTH-TYPE TRANSCRIPTIONAL REGULATOR LEUO-RELATED"/>
    <property type="match status" value="1"/>
</dbReference>
<keyword evidence="4" id="KW-0804">Transcription</keyword>
<evidence type="ECO:0000256" key="3">
    <source>
        <dbReference type="ARBA" id="ARBA00023125"/>
    </source>
</evidence>